<evidence type="ECO:0000313" key="14">
    <source>
        <dbReference type="Proteomes" id="UP000316688"/>
    </source>
</evidence>
<feature type="transmembrane region" description="Helical" evidence="12">
    <location>
        <begin position="12"/>
        <end position="34"/>
    </location>
</feature>
<dbReference type="GO" id="GO:0005886">
    <property type="term" value="C:plasma membrane"/>
    <property type="evidence" value="ECO:0007669"/>
    <property type="project" value="UniProtKB-SubCell"/>
</dbReference>
<evidence type="ECO:0000256" key="7">
    <source>
        <dbReference type="ARBA" id="ARBA00022723"/>
    </source>
</evidence>
<reference evidence="13 14" key="1">
    <citation type="submission" date="2019-07" db="EMBL/GenBank/DDBJ databases">
        <title>Reclasification of Spiribacter aquaticus.</title>
        <authorList>
            <person name="Leon M.J."/>
            <person name="Sanchez-Porro C."/>
            <person name="Ventosa A."/>
        </authorList>
    </citation>
    <scope>NUCLEOTIDE SEQUENCE [LARGE SCALE GENOMIC DNA]</scope>
    <source>
        <strain evidence="13 14">SP30</strain>
    </source>
</reference>
<dbReference type="GO" id="GO:0016682">
    <property type="term" value="F:oxidoreductase activity, acting on diphenols and related substances as donors, oxygen as acceptor"/>
    <property type="evidence" value="ECO:0007669"/>
    <property type="project" value="TreeGrafter"/>
</dbReference>
<keyword evidence="7 12" id="KW-0479">Metal-binding</keyword>
<dbReference type="GO" id="GO:0009055">
    <property type="term" value="F:electron transfer activity"/>
    <property type="evidence" value="ECO:0007669"/>
    <property type="project" value="UniProtKB-UniRule"/>
</dbReference>
<organism evidence="13 14">
    <name type="scientific">Spiribacter aquaticus</name>
    <dbReference type="NCBI Taxonomy" id="1935996"/>
    <lineage>
        <taxon>Bacteria</taxon>
        <taxon>Pseudomonadati</taxon>
        <taxon>Pseudomonadota</taxon>
        <taxon>Gammaproteobacteria</taxon>
        <taxon>Chromatiales</taxon>
        <taxon>Ectothiorhodospiraceae</taxon>
        <taxon>Spiribacter</taxon>
    </lineage>
</organism>
<evidence type="ECO:0000256" key="12">
    <source>
        <dbReference type="PIRNR" id="PIRNR006446"/>
    </source>
</evidence>
<comment type="subcellular location">
    <subcellularLocation>
        <location evidence="12">Cell inner membrane</location>
    </subcellularLocation>
    <subcellularLocation>
        <location evidence="1">Cell membrane</location>
        <topology evidence="1">Multi-pass membrane protein</topology>
    </subcellularLocation>
</comment>
<feature type="transmembrane region" description="Helical" evidence="12">
    <location>
        <begin position="217"/>
        <end position="236"/>
    </location>
</feature>
<sequence length="460" mass="51125">MELDPLILSRIQFAFTMTFHIIFPSFTIGLAAWLATLEGLSLATSRPIYRELFDFWLRIFVIAFVMGVVSGIVMAFQFGTNWSALSARTGPIQGPLLAYESFTAFLLEATFFGVMVFGRQRVSRGVYFFSCLMVAIGTTVSSFWILANNTWMQVPVGYAMQGNQFVPTDWGAIFSSEVLWVRFPHMILAAYLTTAFCVAATGAWYTLRHRHAEGARVMLRMGLGLAAVLIPLQLVIGHLNGEYVEAHQPSKFTAIEGRWQTEQPARLLLLAWPDEAAERNAFEIGVPVMGSFFDSLTFDSREPGIVTVPVNERPPFLVPFYGFRIMVGMGLVMLFVSWSGVWLTRRARMDKGRAPPRWFLWATAISFPSGFIAIVAGWFTAEIGRQPWVVFGALRTADAVTPSLTTSAALTSLLVYVALYSLIFPAGTYYIWRALRAGPGAEKITGDPVDRGLVVEPARV</sequence>
<feature type="transmembrane region" description="Helical" evidence="12">
    <location>
        <begin position="55"/>
        <end position="76"/>
    </location>
</feature>
<dbReference type="GO" id="GO:0020037">
    <property type="term" value="F:heme binding"/>
    <property type="evidence" value="ECO:0007669"/>
    <property type="project" value="TreeGrafter"/>
</dbReference>
<dbReference type="GO" id="GO:0046872">
    <property type="term" value="F:metal ion binding"/>
    <property type="evidence" value="ECO:0007669"/>
    <property type="project" value="UniProtKB-UniRule"/>
</dbReference>
<evidence type="ECO:0000313" key="13">
    <source>
        <dbReference type="EMBL" id="TVO63820.1"/>
    </source>
</evidence>
<keyword evidence="14" id="KW-1185">Reference proteome</keyword>
<evidence type="ECO:0000256" key="4">
    <source>
        <dbReference type="ARBA" id="ARBA00022475"/>
    </source>
</evidence>
<evidence type="ECO:0000256" key="6">
    <source>
        <dbReference type="ARBA" id="ARBA00022692"/>
    </source>
</evidence>
<evidence type="ECO:0000256" key="9">
    <source>
        <dbReference type="ARBA" id="ARBA00022989"/>
    </source>
</evidence>
<dbReference type="RefSeq" id="WP_144348339.1">
    <property type="nucleotide sequence ID" value="NZ_VMKP01000004.1"/>
</dbReference>
<keyword evidence="6 12" id="KW-0812">Transmembrane</keyword>
<evidence type="ECO:0000256" key="10">
    <source>
        <dbReference type="ARBA" id="ARBA00023004"/>
    </source>
</evidence>
<dbReference type="Pfam" id="PF01654">
    <property type="entry name" value="Cyt_bd_oxida_I"/>
    <property type="match status" value="1"/>
</dbReference>
<feature type="transmembrane region" description="Helical" evidence="12">
    <location>
        <begin position="125"/>
        <end position="147"/>
    </location>
</feature>
<dbReference type="Proteomes" id="UP000316688">
    <property type="component" value="Unassembled WGS sequence"/>
</dbReference>
<comment type="caution">
    <text evidence="13">The sequence shown here is derived from an EMBL/GenBank/DDBJ whole genome shotgun (WGS) entry which is preliminary data.</text>
</comment>
<keyword evidence="10 12" id="KW-0408">Iron</keyword>
<dbReference type="GO" id="GO:0070069">
    <property type="term" value="C:cytochrome complex"/>
    <property type="evidence" value="ECO:0007669"/>
    <property type="project" value="UniProtKB-UniRule"/>
</dbReference>
<dbReference type="PANTHER" id="PTHR30365:SF14">
    <property type="entry name" value="CYTOCHROME BD MENAQUINOL OXIDASE SUBUNIT I-RELATED"/>
    <property type="match status" value="1"/>
</dbReference>
<feature type="transmembrane region" description="Helical" evidence="12">
    <location>
        <begin position="316"/>
        <end position="338"/>
    </location>
</feature>
<dbReference type="PIRSF" id="PIRSF006446">
    <property type="entry name" value="Cyt_quinol_oxidase_1"/>
    <property type="match status" value="1"/>
</dbReference>
<dbReference type="AlphaFoldDB" id="A0A557RF87"/>
<evidence type="ECO:0000256" key="1">
    <source>
        <dbReference type="ARBA" id="ARBA00004651"/>
    </source>
</evidence>
<comment type="similarity">
    <text evidence="2 12">Belongs to the cytochrome ubiquinol oxidase subunit 1 family.</text>
</comment>
<keyword evidence="11 12" id="KW-0472">Membrane</keyword>
<dbReference type="PANTHER" id="PTHR30365">
    <property type="entry name" value="CYTOCHROME D UBIQUINOL OXIDASE"/>
    <property type="match status" value="1"/>
</dbReference>
<gene>
    <name evidence="13" type="ORF">FPL11_09170</name>
</gene>
<protein>
    <submittedName>
        <fullName evidence="13">Cytochrome ubiquinol oxidase subunit I</fullName>
    </submittedName>
</protein>
<keyword evidence="3 12" id="KW-0813">Transport</keyword>
<keyword evidence="9 12" id="KW-1133">Transmembrane helix</keyword>
<evidence type="ECO:0000256" key="2">
    <source>
        <dbReference type="ARBA" id="ARBA00009819"/>
    </source>
</evidence>
<accession>A0A557RF87</accession>
<feature type="transmembrane region" description="Helical" evidence="12">
    <location>
        <begin position="413"/>
        <end position="432"/>
    </location>
</feature>
<evidence type="ECO:0000256" key="8">
    <source>
        <dbReference type="ARBA" id="ARBA00022982"/>
    </source>
</evidence>
<feature type="transmembrane region" description="Helical" evidence="12">
    <location>
        <begin position="358"/>
        <end position="379"/>
    </location>
</feature>
<keyword evidence="4 12" id="KW-1003">Cell membrane</keyword>
<name>A0A557RF87_9GAMM</name>
<proteinExistence type="inferred from homology"/>
<dbReference type="EMBL" id="VMKP01000004">
    <property type="protein sequence ID" value="TVO63820.1"/>
    <property type="molecule type" value="Genomic_DNA"/>
</dbReference>
<evidence type="ECO:0000256" key="11">
    <source>
        <dbReference type="ARBA" id="ARBA00023136"/>
    </source>
</evidence>
<feature type="transmembrane region" description="Helical" evidence="12">
    <location>
        <begin position="96"/>
        <end position="118"/>
    </location>
</feature>
<keyword evidence="8 12" id="KW-0249">Electron transport</keyword>
<feature type="transmembrane region" description="Helical" evidence="12">
    <location>
        <begin position="186"/>
        <end position="205"/>
    </location>
</feature>
<evidence type="ECO:0000256" key="5">
    <source>
        <dbReference type="ARBA" id="ARBA00022617"/>
    </source>
</evidence>
<evidence type="ECO:0000256" key="3">
    <source>
        <dbReference type="ARBA" id="ARBA00022448"/>
    </source>
</evidence>
<dbReference type="GO" id="GO:0019646">
    <property type="term" value="P:aerobic electron transport chain"/>
    <property type="evidence" value="ECO:0007669"/>
    <property type="project" value="InterPro"/>
</dbReference>
<dbReference type="InterPro" id="IPR002585">
    <property type="entry name" value="Cyt-d_ubiquinol_oxidase_su_1"/>
</dbReference>
<keyword evidence="5 12" id="KW-0349">Heme</keyword>